<feature type="compositionally biased region" description="Polar residues" evidence="4">
    <location>
        <begin position="113"/>
        <end position="126"/>
    </location>
</feature>
<keyword evidence="3" id="KW-0333">Golgi apparatus</keyword>
<dbReference type="InterPro" id="IPR040911">
    <property type="entry name" value="Exostosin_GT47"/>
</dbReference>
<dbReference type="Gene3D" id="2.10.25.10">
    <property type="entry name" value="Laminin"/>
    <property type="match status" value="1"/>
</dbReference>
<dbReference type="GO" id="GO:0016757">
    <property type="term" value="F:glycosyltransferase activity"/>
    <property type="evidence" value="ECO:0007669"/>
    <property type="project" value="InterPro"/>
</dbReference>
<dbReference type="PANTHER" id="PTHR11062:SF268">
    <property type="entry name" value="FAMILY PROTEIN, PUTATIVE, EXPRESSED-RELATED"/>
    <property type="match status" value="1"/>
</dbReference>
<protein>
    <recommendedName>
        <fullName evidence="5 6">EGF-like domain-containing protein</fullName>
    </recommendedName>
</protein>
<dbReference type="PROSITE" id="PS00022">
    <property type="entry name" value="EGF_1"/>
    <property type="match status" value="2"/>
</dbReference>
<name>A0A250XEX5_9CHLO</name>
<feature type="region of interest" description="Disordered" evidence="4">
    <location>
        <begin position="90"/>
        <end position="131"/>
    </location>
</feature>
<comment type="similarity">
    <text evidence="2">Belongs to the glycosyltransferase 47 family.</text>
</comment>
<dbReference type="PROSITE" id="PS01186">
    <property type="entry name" value="EGF_2"/>
    <property type="match status" value="2"/>
</dbReference>
<reference evidence="7 8" key="1">
    <citation type="submission" date="2017-08" db="EMBL/GenBank/DDBJ databases">
        <title>Acidophilic green algal genome provides insights into adaptation to an acidic environment.</title>
        <authorList>
            <person name="Hirooka S."/>
            <person name="Hirose Y."/>
            <person name="Kanesaki Y."/>
            <person name="Higuchi S."/>
            <person name="Fujiwara T."/>
            <person name="Onuma R."/>
            <person name="Era A."/>
            <person name="Ohbayashi R."/>
            <person name="Uzuka A."/>
            <person name="Nozaki H."/>
            <person name="Yoshikawa H."/>
            <person name="Miyagishima S.Y."/>
        </authorList>
    </citation>
    <scope>NUCLEOTIDE SEQUENCE [LARGE SCALE GENOMIC DNA]</scope>
    <source>
        <strain evidence="7 8">NIES-2499</strain>
    </source>
</reference>
<accession>A0A250XEX5</accession>
<organism evidence="7 8">
    <name type="scientific">Chlamydomonas eustigma</name>
    <dbReference type="NCBI Taxonomy" id="1157962"/>
    <lineage>
        <taxon>Eukaryota</taxon>
        <taxon>Viridiplantae</taxon>
        <taxon>Chlorophyta</taxon>
        <taxon>core chlorophytes</taxon>
        <taxon>Chlorophyceae</taxon>
        <taxon>CS clade</taxon>
        <taxon>Chlamydomonadales</taxon>
        <taxon>Chlamydomonadaceae</taxon>
        <taxon>Chlamydomonas</taxon>
    </lineage>
</organism>
<dbReference type="Pfam" id="PF03016">
    <property type="entry name" value="Exostosin_GT47"/>
    <property type="match status" value="1"/>
</dbReference>
<feature type="compositionally biased region" description="Low complexity" evidence="4">
    <location>
        <begin position="97"/>
        <end position="112"/>
    </location>
</feature>
<feature type="domain" description="EGF-like" evidence="5 6">
    <location>
        <begin position="360"/>
        <end position="371"/>
    </location>
</feature>
<dbReference type="OrthoDB" id="1924787at2759"/>
<dbReference type="InterPro" id="IPR000742">
    <property type="entry name" value="EGF"/>
</dbReference>
<evidence type="ECO:0000256" key="4">
    <source>
        <dbReference type="SAM" id="MobiDB-lite"/>
    </source>
</evidence>
<evidence type="ECO:0000256" key="3">
    <source>
        <dbReference type="ARBA" id="ARBA00023034"/>
    </source>
</evidence>
<gene>
    <name evidence="7" type="ORF">CEUSTIGMA_g9056.t1</name>
</gene>
<evidence type="ECO:0000259" key="6">
    <source>
        <dbReference type="PROSITE" id="PS01186"/>
    </source>
</evidence>
<dbReference type="AlphaFoldDB" id="A0A250XEX5"/>
<evidence type="ECO:0000313" key="8">
    <source>
        <dbReference type="Proteomes" id="UP000232323"/>
    </source>
</evidence>
<dbReference type="GO" id="GO:0000139">
    <property type="term" value="C:Golgi membrane"/>
    <property type="evidence" value="ECO:0007669"/>
    <property type="project" value="UniProtKB-SubCell"/>
</dbReference>
<dbReference type="Proteomes" id="UP000232323">
    <property type="component" value="Unassembled WGS sequence"/>
</dbReference>
<feature type="domain" description="EGF-like" evidence="5 6">
    <location>
        <begin position="182"/>
        <end position="193"/>
    </location>
</feature>
<dbReference type="SMART" id="SM00181">
    <property type="entry name" value="EGF"/>
    <property type="match status" value="2"/>
</dbReference>
<dbReference type="EMBL" id="BEGY01000068">
    <property type="protein sequence ID" value="GAX81628.1"/>
    <property type="molecule type" value="Genomic_DNA"/>
</dbReference>
<evidence type="ECO:0000256" key="1">
    <source>
        <dbReference type="ARBA" id="ARBA00004323"/>
    </source>
</evidence>
<dbReference type="InterPro" id="IPR004263">
    <property type="entry name" value="Exostosin"/>
</dbReference>
<keyword evidence="8" id="KW-1185">Reference proteome</keyword>
<dbReference type="Pfam" id="PF23106">
    <property type="entry name" value="EGF_Teneurin"/>
    <property type="match status" value="1"/>
</dbReference>
<evidence type="ECO:0000259" key="5">
    <source>
        <dbReference type="PROSITE" id="PS00022"/>
    </source>
</evidence>
<dbReference type="PANTHER" id="PTHR11062">
    <property type="entry name" value="EXOSTOSIN HEPARAN SULFATE GLYCOSYLTRANSFERASE -RELATED"/>
    <property type="match status" value="1"/>
</dbReference>
<evidence type="ECO:0000256" key="2">
    <source>
        <dbReference type="ARBA" id="ARBA00010271"/>
    </source>
</evidence>
<comment type="caution">
    <text evidence="7">The sequence shown here is derived from an EMBL/GenBank/DDBJ whole genome shotgun (WGS) entry which is preliminary data.</text>
</comment>
<comment type="subcellular location">
    <subcellularLocation>
        <location evidence="1">Golgi apparatus membrane</location>
        <topology evidence="1">Single-pass type II membrane protein</topology>
    </subcellularLocation>
</comment>
<evidence type="ECO:0000313" key="7">
    <source>
        <dbReference type="EMBL" id="GAX81628.1"/>
    </source>
</evidence>
<proteinExistence type="inferred from homology"/>
<sequence>MYSISTGLIIVVAIALSTYGQAFALYTSSFEESMLEIPPAHPWDVQTFKLRVERGNMRSLLDLKSMKKDTHILPEPILLKLDTAILSSSTQENRTRSAAASSSAASSNSSSNRPEQQAESQGTSKATAAGKKDRPCTFLLNKEACREFLAQEPLPVKPVPRGNKSCPGGCGFGNCNYDLGICMCPAGWKGPTCSETQSRPCNHRRRGREHPVGISMSHIDPVTKHDLNWTEPGWQASRCAGYCDDTIAMCYCGYDSKFAHVPAAPGSPPGSPPIRLGRSMAEPCKPGSDKLGNVVAHGQKQLSWDAFYGPNGWCNVETDRPSTTCPCGGEGITGVLCDLPKEAFCPRQCSGHGTCQSGYCKCHDGWYGTDCSRKAQGLPEEPPSYSPWVLPVVKQQGGPTKIKEYSRVDGDLVLVADTTRADTSEEAMHRESSTSRRRPLIYVYDVPPQYNAHMLQYKINDMACSWRAFNGPGNHSWFSGEKQGYGIETFLHEALLNSMYRTFDPEEADFFYVPVYFTCFMWPVLGWADYPYYYAPMVEPRPMHVVNMLLEVKRWLQQQMPWWDRRGGRDHIWLMPHDEGACYMPTEIYNTSIVLTHWGRLDLDHQSGTGWDQDNYTASVIWPGYQDTDWRELHKGHACFTPGKDLVIPLFKAPSHFTWSPLMGGVPIERDILLYFRGDTGIYRSALYSRGIRQEYFRRAHEESWRAKYNIYIGSGPEYPGDYSLHLARSKFCLALPGDGYSARYVDAILHGCIPVVVMDNVTEVFETLLDWRQYAIRIKQSDIEKTPQILMSMNPALVLQMQKKLARVWHRFAWTNSPYHRSVMPGHYRESRERNARMFKDAPEWPEDHPFRPRQRYPVHEDAFATLMSWLHSKIKDTR</sequence>